<dbReference type="InterPro" id="IPR036388">
    <property type="entry name" value="WH-like_DNA-bd_sf"/>
</dbReference>
<dbReference type="SMART" id="SM00345">
    <property type="entry name" value="HTH_GNTR"/>
    <property type="match status" value="1"/>
</dbReference>
<evidence type="ECO:0000256" key="2">
    <source>
        <dbReference type="ARBA" id="ARBA00023125"/>
    </source>
</evidence>
<dbReference type="SUPFAM" id="SSF46785">
    <property type="entry name" value="Winged helix' DNA-binding domain"/>
    <property type="match status" value="1"/>
</dbReference>
<keyword evidence="2" id="KW-0238">DNA-binding</keyword>
<organism evidence="5 6">
    <name type="scientific">Colwellia maritima</name>
    <dbReference type="NCBI Taxonomy" id="2912588"/>
    <lineage>
        <taxon>Bacteria</taxon>
        <taxon>Pseudomonadati</taxon>
        <taxon>Pseudomonadota</taxon>
        <taxon>Gammaproteobacteria</taxon>
        <taxon>Alteromonadales</taxon>
        <taxon>Colwelliaceae</taxon>
        <taxon>Colwellia</taxon>
    </lineage>
</organism>
<comment type="caution">
    <text evidence="5">The sequence shown here is derived from an EMBL/GenBank/DDBJ whole genome shotgun (WGS) entry which is preliminary data.</text>
</comment>
<dbReference type="SMART" id="SM00895">
    <property type="entry name" value="FCD"/>
    <property type="match status" value="1"/>
</dbReference>
<keyword evidence="3" id="KW-0804">Transcription</keyword>
<dbReference type="Pfam" id="PF07729">
    <property type="entry name" value="FCD"/>
    <property type="match status" value="1"/>
</dbReference>
<proteinExistence type="predicted"/>
<dbReference type="Gene3D" id="1.10.10.10">
    <property type="entry name" value="Winged helix-like DNA-binding domain superfamily/Winged helix DNA-binding domain"/>
    <property type="match status" value="1"/>
</dbReference>
<dbReference type="Gene3D" id="1.20.120.530">
    <property type="entry name" value="GntR ligand-binding domain-like"/>
    <property type="match status" value="1"/>
</dbReference>
<dbReference type="InterPro" id="IPR011711">
    <property type="entry name" value="GntR_C"/>
</dbReference>
<evidence type="ECO:0000256" key="1">
    <source>
        <dbReference type="ARBA" id="ARBA00023015"/>
    </source>
</evidence>
<dbReference type="Pfam" id="PF00392">
    <property type="entry name" value="GntR"/>
    <property type="match status" value="1"/>
</dbReference>
<dbReference type="EMBL" id="JAKKSL010000002">
    <property type="protein sequence ID" value="MCI2283909.1"/>
    <property type="molecule type" value="Genomic_DNA"/>
</dbReference>
<dbReference type="RefSeq" id="WP_242286238.1">
    <property type="nucleotide sequence ID" value="NZ_JAKKSL010000002.1"/>
</dbReference>
<evidence type="ECO:0000313" key="5">
    <source>
        <dbReference type="EMBL" id="MCI2283909.1"/>
    </source>
</evidence>
<protein>
    <submittedName>
        <fullName evidence="5">GntR family transcriptional regulator</fullName>
    </submittedName>
</protein>
<keyword evidence="6" id="KW-1185">Reference proteome</keyword>
<feature type="domain" description="HTH gntR-type" evidence="4">
    <location>
        <begin position="14"/>
        <end position="81"/>
    </location>
</feature>
<dbReference type="InterPro" id="IPR008920">
    <property type="entry name" value="TF_FadR/GntR_C"/>
</dbReference>
<evidence type="ECO:0000313" key="6">
    <source>
        <dbReference type="Proteomes" id="UP001139646"/>
    </source>
</evidence>
<dbReference type="InterPro" id="IPR036390">
    <property type="entry name" value="WH_DNA-bd_sf"/>
</dbReference>
<dbReference type="PANTHER" id="PTHR43537">
    <property type="entry name" value="TRANSCRIPTIONAL REGULATOR, GNTR FAMILY"/>
    <property type="match status" value="1"/>
</dbReference>
<dbReference type="CDD" id="cd07377">
    <property type="entry name" value="WHTH_GntR"/>
    <property type="match status" value="1"/>
</dbReference>
<dbReference type="InterPro" id="IPR000524">
    <property type="entry name" value="Tscrpt_reg_HTH_GntR"/>
</dbReference>
<dbReference type="Proteomes" id="UP001139646">
    <property type="component" value="Unassembled WGS sequence"/>
</dbReference>
<dbReference type="PANTHER" id="PTHR43537:SF5">
    <property type="entry name" value="UXU OPERON TRANSCRIPTIONAL REGULATOR"/>
    <property type="match status" value="1"/>
</dbReference>
<evidence type="ECO:0000259" key="4">
    <source>
        <dbReference type="PROSITE" id="PS50949"/>
    </source>
</evidence>
<sequence length="220" mass="25636">MFLAKDQGLLSPLLFDDKSIYTLIIKDIADGVFVGGDRLVTTKLSKRYNTSVNPIREALKQLQGEGFVTVSPNSGARVTKFEHNAMRDVFEILQLLDPYLIEWFVLEHSKEQIQTLEEILSEMEKIEEGDHVTYRNLDTYFHWTMYSQHYNKSAVELWRQKRIVLQIMHVNLPISQARVEQSLIEHREIMSAIESRDVDLSLSILKKHISNSGKYWSRHS</sequence>
<evidence type="ECO:0000256" key="3">
    <source>
        <dbReference type="ARBA" id="ARBA00023163"/>
    </source>
</evidence>
<dbReference type="PROSITE" id="PS50949">
    <property type="entry name" value="HTH_GNTR"/>
    <property type="match status" value="1"/>
</dbReference>
<keyword evidence="1" id="KW-0805">Transcription regulation</keyword>
<dbReference type="SUPFAM" id="SSF48008">
    <property type="entry name" value="GntR ligand-binding domain-like"/>
    <property type="match status" value="1"/>
</dbReference>
<gene>
    <name evidence="5" type="ORF">L3081_11470</name>
</gene>
<name>A0ABS9X123_9GAMM</name>
<accession>A0ABS9X123</accession>
<reference evidence="5" key="1">
    <citation type="submission" date="2022-01" db="EMBL/GenBank/DDBJ databases">
        <title>Colwellia maritima, isolated from seawater.</title>
        <authorList>
            <person name="Kristyanto S."/>
            <person name="Jung J."/>
            <person name="Jeon C.O."/>
        </authorList>
    </citation>
    <scope>NUCLEOTIDE SEQUENCE</scope>
    <source>
        <strain evidence="5">MSW7</strain>
    </source>
</reference>